<dbReference type="EMBL" id="OW152840">
    <property type="protein sequence ID" value="CAH2061911.1"/>
    <property type="molecule type" value="Genomic_DNA"/>
</dbReference>
<dbReference type="Proteomes" id="UP000837857">
    <property type="component" value="Chromosome 28"/>
</dbReference>
<reference evidence="2" key="1">
    <citation type="submission" date="2022-03" db="EMBL/GenBank/DDBJ databases">
        <authorList>
            <person name="Martin H S."/>
        </authorList>
    </citation>
    <scope>NUCLEOTIDE SEQUENCE</scope>
</reference>
<organism evidence="2 3">
    <name type="scientific">Iphiclides podalirius</name>
    <name type="common">scarce swallowtail</name>
    <dbReference type="NCBI Taxonomy" id="110791"/>
    <lineage>
        <taxon>Eukaryota</taxon>
        <taxon>Metazoa</taxon>
        <taxon>Ecdysozoa</taxon>
        <taxon>Arthropoda</taxon>
        <taxon>Hexapoda</taxon>
        <taxon>Insecta</taxon>
        <taxon>Pterygota</taxon>
        <taxon>Neoptera</taxon>
        <taxon>Endopterygota</taxon>
        <taxon>Lepidoptera</taxon>
        <taxon>Glossata</taxon>
        <taxon>Ditrysia</taxon>
        <taxon>Papilionoidea</taxon>
        <taxon>Papilionidae</taxon>
        <taxon>Papilioninae</taxon>
        <taxon>Iphiclides</taxon>
    </lineage>
</organism>
<accession>A0ABN8IUH2</accession>
<keyword evidence="3" id="KW-1185">Reference proteome</keyword>
<feature type="region of interest" description="Disordered" evidence="1">
    <location>
        <begin position="387"/>
        <end position="406"/>
    </location>
</feature>
<name>A0ABN8IUH2_9NEOP</name>
<protein>
    <submittedName>
        <fullName evidence="2">Uncharacterized protein</fullName>
    </submittedName>
</protein>
<proteinExistence type="predicted"/>
<feature type="non-terminal residue" evidence="2">
    <location>
        <position position="406"/>
    </location>
</feature>
<gene>
    <name evidence="2" type="ORF">IPOD504_LOCUS11552</name>
</gene>
<evidence type="ECO:0000256" key="1">
    <source>
        <dbReference type="SAM" id="MobiDB-lite"/>
    </source>
</evidence>
<evidence type="ECO:0000313" key="2">
    <source>
        <dbReference type="EMBL" id="CAH2061911.1"/>
    </source>
</evidence>
<evidence type="ECO:0000313" key="3">
    <source>
        <dbReference type="Proteomes" id="UP000837857"/>
    </source>
</evidence>
<sequence length="406" mass="46758">MSIIAVCGLPIGWDLKTIVKKLLKTINGKFEALSIICNKKSRKCYLRLSERLDPQLVVENINRKLFDGNKLHALVPESVPDLPHHIRPRKIPLKMRRAMRIPEESTPGEVIYTAHMEILNEMQSKYTELGSLSKTTNHLLLRNIARIILDRLKDVLLASPEADNGFKLTKFYRKMHPHFGDFQLILSTLHQIEDSEGKPRTQLNKQEFAVTNVQPYVIDNIPFNKVSEICRKYSKIIATKMTEHTKNLNTNIEAEPGSEEEATKRVRAELKKMSLYFPVIIKQVISTNFVPQKTAFYRIRVYGEPFLPPKEVMLDFLKRCNATKVFRSDRIFNMLRCKVPLASLQATAKADGSVVGGATLYIRLAEIQFYKVPESMKREMFSFQDGDEQAADAVDMEDTKEWDEEW</sequence>